<evidence type="ECO:0000313" key="2">
    <source>
        <dbReference type="Proteomes" id="UP000612233"/>
    </source>
</evidence>
<dbReference type="EMBL" id="JACXAD010000015">
    <property type="protein sequence ID" value="MBD2768948.1"/>
    <property type="molecule type" value="Genomic_DNA"/>
</dbReference>
<protein>
    <submittedName>
        <fullName evidence="1">Uncharacterized protein</fullName>
    </submittedName>
</protein>
<gene>
    <name evidence="1" type="ORF">IC235_13725</name>
</gene>
<sequence length="140" mass="16422">MLEAARTRFCDWSKAGGSLEYDISYLHPDWDIVIQAYEVRSVTHDGKLVYASDFTLYLAGSAVPVDFSQYPKADKQRLWSVIFDIKRKFFVEVQPDVVEHFIKAPYQVETRLALYRLHLDLQDYDVEQTNTTFTFLRRGE</sequence>
<comment type="caution">
    <text evidence="1">The sequence shown here is derived from an EMBL/GenBank/DDBJ whole genome shotgun (WGS) entry which is preliminary data.</text>
</comment>
<reference evidence="1" key="1">
    <citation type="submission" date="2020-09" db="EMBL/GenBank/DDBJ databases">
        <authorList>
            <person name="Kim M.K."/>
        </authorList>
    </citation>
    <scope>NUCLEOTIDE SEQUENCE</scope>
    <source>
        <strain evidence="1">BT664</strain>
    </source>
</reference>
<organism evidence="1 2">
    <name type="scientific">Hymenobacter montanus</name>
    <dbReference type="NCBI Taxonomy" id="2771359"/>
    <lineage>
        <taxon>Bacteria</taxon>
        <taxon>Pseudomonadati</taxon>
        <taxon>Bacteroidota</taxon>
        <taxon>Cytophagia</taxon>
        <taxon>Cytophagales</taxon>
        <taxon>Hymenobacteraceae</taxon>
        <taxon>Hymenobacter</taxon>
    </lineage>
</organism>
<dbReference type="RefSeq" id="WP_191005762.1">
    <property type="nucleotide sequence ID" value="NZ_JACXAD010000015.1"/>
</dbReference>
<dbReference type="Proteomes" id="UP000612233">
    <property type="component" value="Unassembled WGS sequence"/>
</dbReference>
<proteinExistence type="predicted"/>
<accession>A0A927BF62</accession>
<keyword evidence="2" id="KW-1185">Reference proteome</keyword>
<dbReference type="AlphaFoldDB" id="A0A927BF62"/>
<name>A0A927BF62_9BACT</name>
<evidence type="ECO:0000313" key="1">
    <source>
        <dbReference type="EMBL" id="MBD2768948.1"/>
    </source>
</evidence>